<protein>
    <submittedName>
        <fullName evidence="2">Unplaced genomic scaffold CY34scaffold_23, whole genome shotgun sequence</fullName>
    </submittedName>
</protein>
<dbReference type="AlphaFoldDB" id="A0A0D0AYM6"/>
<reference evidence="2 3" key="1">
    <citation type="submission" date="2014-04" db="EMBL/GenBank/DDBJ databases">
        <authorList>
            <consortium name="DOE Joint Genome Institute"/>
            <person name="Kuo A."/>
            <person name="Ruytinx J."/>
            <person name="Rineau F."/>
            <person name="Colpaert J."/>
            <person name="Kohler A."/>
            <person name="Nagy L.G."/>
            <person name="Floudas D."/>
            <person name="Copeland A."/>
            <person name="Barry K.W."/>
            <person name="Cichocki N."/>
            <person name="Veneault-Fourrey C."/>
            <person name="LaButti K."/>
            <person name="Lindquist E.A."/>
            <person name="Lipzen A."/>
            <person name="Lundell T."/>
            <person name="Morin E."/>
            <person name="Murat C."/>
            <person name="Sun H."/>
            <person name="Tunlid A."/>
            <person name="Henrissat B."/>
            <person name="Grigoriev I.V."/>
            <person name="Hibbett D.S."/>
            <person name="Martin F."/>
            <person name="Nordberg H.P."/>
            <person name="Cantor M.N."/>
            <person name="Hua S.X."/>
        </authorList>
    </citation>
    <scope>NUCLEOTIDE SEQUENCE [LARGE SCALE GENOMIC DNA]</scope>
    <source>
        <strain evidence="2 3">UH-Slu-Lm8-n1</strain>
    </source>
</reference>
<keyword evidence="3" id="KW-1185">Reference proteome</keyword>
<dbReference type="InParanoid" id="A0A0D0AYM6"/>
<feature type="chain" id="PRO_5002218976" evidence="1">
    <location>
        <begin position="23"/>
        <end position="92"/>
    </location>
</feature>
<name>A0A0D0AYM6_9AGAM</name>
<evidence type="ECO:0000313" key="3">
    <source>
        <dbReference type="Proteomes" id="UP000054485"/>
    </source>
</evidence>
<organism evidence="2 3">
    <name type="scientific">Suillus luteus UH-Slu-Lm8-n1</name>
    <dbReference type="NCBI Taxonomy" id="930992"/>
    <lineage>
        <taxon>Eukaryota</taxon>
        <taxon>Fungi</taxon>
        <taxon>Dikarya</taxon>
        <taxon>Basidiomycota</taxon>
        <taxon>Agaricomycotina</taxon>
        <taxon>Agaricomycetes</taxon>
        <taxon>Agaricomycetidae</taxon>
        <taxon>Boletales</taxon>
        <taxon>Suillineae</taxon>
        <taxon>Suillaceae</taxon>
        <taxon>Suillus</taxon>
    </lineage>
</organism>
<keyword evidence="1" id="KW-0732">Signal</keyword>
<gene>
    <name evidence="2" type="ORF">CY34DRAFT_799998</name>
</gene>
<reference evidence="3" key="2">
    <citation type="submission" date="2015-01" db="EMBL/GenBank/DDBJ databases">
        <title>Evolutionary Origins and Diversification of the Mycorrhizal Mutualists.</title>
        <authorList>
            <consortium name="DOE Joint Genome Institute"/>
            <consortium name="Mycorrhizal Genomics Consortium"/>
            <person name="Kohler A."/>
            <person name="Kuo A."/>
            <person name="Nagy L.G."/>
            <person name="Floudas D."/>
            <person name="Copeland A."/>
            <person name="Barry K.W."/>
            <person name="Cichocki N."/>
            <person name="Veneault-Fourrey C."/>
            <person name="LaButti K."/>
            <person name="Lindquist E.A."/>
            <person name="Lipzen A."/>
            <person name="Lundell T."/>
            <person name="Morin E."/>
            <person name="Murat C."/>
            <person name="Riley R."/>
            <person name="Ohm R."/>
            <person name="Sun H."/>
            <person name="Tunlid A."/>
            <person name="Henrissat B."/>
            <person name="Grigoriev I.V."/>
            <person name="Hibbett D.S."/>
            <person name="Martin F."/>
        </authorList>
    </citation>
    <scope>NUCLEOTIDE SEQUENCE [LARGE SCALE GENOMIC DNA]</scope>
    <source>
        <strain evidence="3">UH-Slu-Lm8-n1</strain>
    </source>
</reference>
<dbReference type="HOGENOM" id="CLU_2414757_0_0_1"/>
<sequence>MRTSALLTLFFSFFFVIEMVFCIPLSIPARSYVPGAREILGSQNKRITDPVTSPIEMFLRKLARPGLREMQLQIDDYCSKFPCPTPRGISEI</sequence>
<proteinExistence type="predicted"/>
<evidence type="ECO:0000256" key="1">
    <source>
        <dbReference type="SAM" id="SignalP"/>
    </source>
</evidence>
<feature type="signal peptide" evidence="1">
    <location>
        <begin position="1"/>
        <end position="22"/>
    </location>
</feature>
<dbReference type="OrthoDB" id="2660537at2759"/>
<evidence type="ECO:0000313" key="2">
    <source>
        <dbReference type="EMBL" id="KIK46831.1"/>
    </source>
</evidence>
<dbReference type="EMBL" id="KN835154">
    <property type="protein sequence ID" value="KIK46831.1"/>
    <property type="molecule type" value="Genomic_DNA"/>
</dbReference>
<dbReference type="Proteomes" id="UP000054485">
    <property type="component" value="Unassembled WGS sequence"/>
</dbReference>
<accession>A0A0D0AYM6</accession>